<gene>
    <name evidence="1" type="ORF">CTM74_07830</name>
</gene>
<accession>A0AAD0AMW4</accession>
<name>A0AAD0AMW4_9FUSO</name>
<organism evidence="1 2">
    <name type="scientific">Fusobacterium pseudoperiodonticum</name>
    <dbReference type="NCBI Taxonomy" id="2663009"/>
    <lineage>
        <taxon>Bacteria</taxon>
        <taxon>Fusobacteriati</taxon>
        <taxon>Fusobacteriota</taxon>
        <taxon>Fusobacteriia</taxon>
        <taxon>Fusobacteriales</taxon>
        <taxon>Fusobacteriaceae</taxon>
        <taxon>Fusobacterium</taxon>
    </lineage>
</organism>
<dbReference type="EMBL" id="CP024700">
    <property type="protein sequence ID" value="ATV61737.1"/>
    <property type="molecule type" value="Genomic_DNA"/>
</dbReference>
<dbReference type="Proteomes" id="UP000228552">
    <property type="component" value="Chromosome"/>
</dbReference>
<protein>
    <submittedName>
        <fullName evidence="1">Uncharacterized protein</fullName>
    </submittedName>
</protein>
<evidence type="ECO:0000313" key="2">
    <source>
        <dbReference type="Proteomes" id="UP000228552"/>
    </source>
</evidence>
<dbReference type="AlphaFoldDB" id="A0AAD0AMW4"/>
<reference evidence="1 2" key="1">
    <citation type="submission" date="2017-11" db="EMBL/GenBank/DDBJ databases">
        <title>Genome sequencing of Fusobacterium periodonticum KCOM 1263.</title>
        <authorList>
            <person name="Kook J.-K."/>
            <person name="Park S.-N."/>
            <person name="Lim Y.K."/>
        </authorList>
    </citation>
    <scope>NUCLEOTIDE SEQUENCE [LARGE SCALE GENOMIC DNA]</scope>
    <source>
        <strain evidence="1 2">KCOM 1263</strain>
    </source>
</reference>
<keyword evidence="2" id="KW-1185">Reference proteome</keyword>
<proteinExistence type="predicted"/>
<evidence type="ECO:0000313" key="1">
    <source>
        <dbReference type="EMBL" id="ATV61737.1"/>
    </source>
</evidence>
<sequence>MYLLSYRRKKENENRKERLLSYLPIKTVPEVLKILKAEGREANEYYFETKQEACDFSFNMPLYSMFRNVLFYIRKIKQFCAIIQSI</sequence>